<gene>
    <name evidence="2" type="ORF">FQA47_022886</name>
</gene>
<evidence type="ECO:0000256" key="1">
    <source>
        <dbReference type="SAM" id="MobiDB-lite"/>
    </source>
</evidence>
<dbReference type="Pfam" id="PF03154">
    <property type="entry name" value="Atrophin-1"/>
    <property type="match status" value="1"/>
</dbReference>
<dbReference type="EMBL" id="WKFB01000228">
    <property type="protein sequence ID" value="KAF6730909.1"/>
    <property type="molecule type" value="Genomic_DNA"/>
</dbReference>
<proteinExistence type="predicted"/>
<sequence>MRAPTSCPPNNRNHPFYVSLNPGDPLLAYHMPGLYGADPGLREHELRNLRERELRERMKPGFEVKPPDLETLQTSANPMELLARHWRSGAPAHTRTSSSLCSLSSWAEPPGAGEDGDGGASPAPRAELCGATDGRATSR</sequence>
<name>A0A834CKJ1_ORYME</name>
<evidence type="ECO:0000313" key="2">
    <source>
        <dbReference type="EMBL" id="KAF6730909.1"/>
    </source>
</evidence>
<protein>
    <submittedName>
        <fullName evidence="2">Arginine-glutamic acid dipeptide repeats protein</fullName>
    </submittedName>
</protein>
<dbReference type="InterPro" id="IPR002951">
    <property type="entry name" value="Atrophin-like"/>
</dbReference>
<evidence type="ECO:0000313" key="3">
    <source>
        <dbReference type="Proteomes" id="UP000646548"/>
    </source>
</evidence>
<comment type="caution">
    <text evidence="2">The sequence shown here is derived from an EMBL/GenBank/DDBJ whole genome shotgun (WGS) entry which is preliminary data.</text>
</comment>
<reference evidence="2" key="1">
    <citation type="journal article" name="BMC Genomics">
        <title>Long-read sequencing and de novo genome assembly of marine medaka (Oryzias melastigma).</title>
        <authorList>
            <person name="Liang P."/>
            <person name="Saqib H.S.A."/>
            <person name="Ni X."/>
            <person name="Shen Y."/>
        </authorList>
    </citation>
    <scope>NUCLEOTIDE SEQUENCE</scope>
    <source>
        <strain evidence="2">Bigg-433</strain>
    </source>
</reference>
<feature type="compositionally biased region" description="Low complexity" evidence="1">
    <location>
        <begin position="97"/>
        <end position="112"/>
    </location>
</feature>
<dbReference type="AlphaFoldDB" id="A0A834CKJ1"/>
<feature type="region of interest" description="Disordered" evidence="1">
    <location>
        <begin position="86"/>
        <end position="139"/>
    </location>
</feature>
<dbReference type="Proteomes" id="UP000646548">
    <property type="component" value="Unassembled WGS sequence"/>
</dbReference>
<organism evidence="2 3">
    <name type="scientific">Oryzias melastigma</name>
    <name type="common">Marine medaka</name>
    <dbReference type="NCBI Taxonomy" id="30732"/>
    <lineage>
        <taxon>Eukaryota</taxon>
        <taxon>Metazoa</taxon>
        <taxon>Chordata</taxon>
        <taxon>Craniata</taxon>
        <taxon>Vertebrata</taxon>
        <taxon>Euteleostomi</taxon>
        <taxon>Actinopterygii</taxon>
        <taxon>Neopterygii</taxon>
        <taxon>Teleostei</taxon>
        <taxon>Neoteleostei</taxon>
        <taxon>Acanthomorphata</taxon>
        <taxon>Ovalentaria</taxon>
        <taxon>Atherinomorphae</taxon>
        <taxon>Beloniformes</taxon>
        <taxon>Adrianichthyidae</taxon>
        <taxon>Oryziinae</taxon>
        <taxon>Oryzias</taxon>
    </lineage>
</organism>
<accession>A0A834CKJ1</accession>